<organism evidence="2 3">
    <name type="scientific">Anoxybacillus andreesenii</name>
    <dbReference type="NCBI Taxonomy" id="1325932"/>
    <lineage>
        <taxon>Bacteria</taxon>
        <taxon>Bacillati</taxon>
        <taxon>Bacillota</taxon>
        <taxon>Bacilli</taxon>
        <taxon>Bacillales</taxon>
        <taxon>Anoxybacillaceae</taxon>
        <taxon>Anoxybacillus</taxon>
    </lineage>
</organism>
<accession>A0ABT9UZM0</accession>
<evidence type="ECO:0000313" key="3">
    <source>
        <dbReference type="Proteomes" id="UP001231362"/>
    </source>
</evidence>
<sequence length="269" mass="29705">MKNIISIFIACIIITLVGCSGDSNGHEGEAKTPSGSSIQKGRDYQEVINDFKGKGFENIKTEKLEDLITGWLTKDGEVESVSVDGDKDYSPDVWYSNDVEVVITYHTFSEEEKSDTEPANENSSETDAQSTNDTSAESAQEILTVENNEDFAAVLAVKNEADQIIDEFAKKYAGRTIEFDGYIANMMQHGNYKTRYNILILAGDYGETTFSGPNFQFEDVNIVSDLNLIGSNIPDTIGMGQNLHITAVVEEYNENSGLFLLEPVSTEIR</sequence>
<comment type="caution">
    <text evidence="2">The sequence shown here is derived from an EMBL/GenBank/DDBJ whole genome shotgun (WGS) entry which is preliminary data.</text>
</comment>
<dbReference type="PROSITE" id="PS51257">
    <property type="entry name" value="PROKAR_LIPOPROTEIN"/>
    <property type="match status" value="1"/>
</dbReference>
<dbReference type="Proteomes" id="UP001231362">
    <property type="component" value="Unassembled WGS sequence"/>
</dbReference>
<proteinExistence type="predicted"/>
<dbReference type="RefSeq" id="WP_160547814.1">
    <property type="nucleotide sequence ID" value="NZ_JAUSTU010000002.1"/>
</dbReference>
<reference evidence="2 3" key="1">
    <citation type="submission" date="2023-07" db="EMBL/GenBank/DDBJ databases">
        <title>Genomic Encyclopedia of Type Strains, Phase IV (KMG-IV): sequencing the most valuable type-strain genomes for metagenomic binning, comparative biology and taxonomic classification.</title>
        <authorList>
            <person name="Goeker M."/>
        </authorList>
    </citation>
    <scope>NUCLEOTIDE SEQUENCE [LARGE SCALE GENOMIC DNA]</scope>
    <source>
        <strain evidence="2 3">DSM 23948</strain>
    </source>
</reference>
<keyword evidence="3" id="KW-1185">Reference proteome</keyword>
<dbReference type="Pfam" id="PF16127">
    <property type="entry name" value="DUF4839"/>
    <property type="match status" value="1"/>
</dbReference>
<feature type="compositionally biased region" description="Polar residues" evidence="1">
    <location>
        <begin position="117"/>
        <end position="138"/>
    </location>
</feature>
<evidence type="ECO:0000256" key="1">
    <source>
        <dbReference type="SAM" id="MobiDB-lite"/>
    </source>
</evidence>
<evidence type="ECO:0008006" key="4">
    <source>
        <dbReference type="Google" id="ProtNLM"/>
    </source>
</evidence>
<name>A0ABT9UZM0_9BACL</name>
<evidence type="ECO:0000313" key="2">
    <source>
        <dbReference type="EMBL" id="MDQ0154139.1"/>
    </source>
</evidence>
<feature type="region of interest" description="Disordered" evidence="1">
    <location>
        <begin position="108"/>
        <end position="138"/>
    </location>
</feature>
<gene>
    <name evidence="2" type="ORF">J2S07_000443</name>
</gene>
<dbReference type="EMBL" id="JAUSTU010000002">
    <property type="protein sequence ID" value="MDQ0154139.1"/>
    <property type="molecule type" value="Genomic_DNA"/>
</dbReference>
<dbReference type="InterPro" id="IPR032290">
    <property type="entry name" value="DUF4839"/>
</dbReference>
<protein>
    <recommendedName>
        <fullName evidence="4">DUF4839 domain-containing protein</fullName>
    </recommendedName>
</protein>